<evidence type="ECO:0000313" key="2">
    <source>
        <dbReference type="EMBL" id="OQO90581.1"/>
    </source>
</evidence>
<keyword evidence="1" id="KW-0812">Transmembrane</keyword>
<keyword evidence="1" id="KW-0472">Membrane</keyword>
<reference evidence="2 3" key="1">
    <citation type="submission" date="2017-02" db="EMBL/GenBank/DDBJ databases">
        <title>Draft genome of Saccharomonospora sp. 154.</title>
        <authorList>
            <person name="Alonso-Carmona G.S."/>
            <person name="De La Haba R."/>
            <person name="Vera-Gargallo B."/>
            <person name="Sandoval-Trujillo A.H."/>
            <person name="Ramirez-Duran N."/>
            <person name="Ventosa A."/>
        </authorList>
    </citation>
    <scope>NUCLEOTIDE SEQUENCE [LARGE SCALE GENOMIC DNA]</scope>
    <source>
        <strain evidence="2 3">LRS4.154</strain>
    </source>
</reference>
<organism evidence="2 3">
    <name type="scientific">Saccharomonospora piscinae</name>
    <dbReference type="NCBI Taxonomy" id="687388"/>
    <lineage>
        <taxon>Bacteria</taxon>
        <taxon>Bacillati</taxon>
        <taxon>Actinomycetota</taxon>
        <taxon>Actinomycetes</taxon>
        <taxon>Pseudonocardiales</taxon>
        <taxon>Pseudonocardiaceae</taxon>
        <taxon>Saccharomonospora</taxon>
    </lineage>
</organism>
<feature type="transmembrane region" description="Helical" evidence="1">
    <location>
        <begin position="46"/>
        <end position="65"/>
    </location>
</feature>
<name>A0A1V9A0I4_SACPI</name>
<keyword evidence="1" id="KW-1133">Transmembrane helix</keyword>
<evidence type="ECO:0000313" key="3">
    <source>
        <dbReference type="Proteomes" id="UP000192591"/>
    </source>
</evidence>
<proteinExistence type="predicted"/>
<dbReference type="OrthoDB" id="370375at2"/>
<gene>
    <name evidence="2" type="ORF">B1813_13560</name>
</gene>
<protein>
    <recommendedName>
        <fullName evidence="4">DUF2784 domain-containing protein</fullName>
    </recommendedName>
</protein>
<dbReference type="InterPro" id="IPR021218">
    <property type="entry name" value="DUF2784"/>
</dbReference>
<evidence type="ECO:0000256" key="1">
    <source>
        <dbReference type="SAM" id="Phobius"/>
    </source>
</evidence>
<dbReference type="Proteomes" id="UP000192591">
    <property type="component" value="Unassembled WGS sequence"/>
</dbReference>
<comment type="caution">
    <text evidence="2">The sequence shown here is derived from an EMBL/GenBank/DDBJ whole genome shotgun (WGS) entry which is preliminary data.</text>
</comment>
<sequence>MLGWPETLERLTALTTGLHVLALLYIGLGGFLAWWVPRSIVVHVGFAAWGVAVTLLPLTCPLTAVEDFLRELRGLGPLPGGFNEHYLYDTVVPRELLPAVGVAALVLVATSYAGCHARARARRDTAVSRPSTMAE</sequence>
<feature type="transmembrane region" description="Helical" evidence="1">
    <location>
        <begin position="12"/>
        <end position="34"/>
    </location>
</feature>
<dbReference type="AlphaFoldDB" id="A0A1V9A0I4"/>
<dbReference type="Pfam" id="PF10861">
    <property type="entry name" value="DUF2784"/>
    <property type="match status" value="1"/>
</dbReference>
<evidence type="ECO:0008006" key="4">
    <source>
        <dbReference type="Google" id="ProtNLM"/>
    </source>
</evidence>
<dbReference type="RefSeq" id="WP_024877959.1">
    <property type="nucleotide sequence ID" value="NZ_AZUM01000018.1"/>
</dbReference>
<accession>A0A1V9A0I4</accession>
<keyword evidence="3" id="KW-1185">Reference proteome</keyword>
<feature type="transmembrane region" description="Helical" evidence="1">
    <location>
        <begin position="96"/>
        <end position="115"/>
    </location>
</feature>
<dbReference type="EMBL" id="MWIH01000006">
    <property type="protein sequence ID" value="OQO90581.1"/>
    <property type="molecule type" value="Genomic_DNA"/>
</dbReference>
<dbReference type="STRING" id="1962155.B1813_13560"/>